<protein>
    <submittedName>
        <fullName evidence="1">Uncharacterized protein</fullName>
    </submittedName>
</protein>
<dbReference type="OrthoDB" id="3363652at2759"/>
<name>F8PZ75_SERL3</name>
<dbReference type="InParanoid" id="F8PZ75"/>
<evidence type="ECO:0000313" key="2">
    <source>
        <dbReference type="Proteomes" id="UP000008063"/>
    </source>
</evidence>
<gene>
    <name evidence="1" type="ORF">SERLA73DRAFT_54268</name>
</gene>
<keyword evidence="2" id="KW-1185">Reference proteome</keyword>
<dbReference type="Proteomes" id="UP000008063">
    <property type="component" value="Unassembled WGS sequence"/>
</dbReference>
<sequence length="67" mass="7631">FRTDRAEKVKKLITIGQELLKEQKQKVSNLIKKYADIFALSLAEVQPVTLYVHKLNLPPDVNGPTKI</sequence>
<organism evidence="2">
    <name type="scientific">Serpula lacrymans var. lacrymans (strain S7.3)</name>
    <name type="common">Dry rot fungus</name>
    <dbReference type="NCBI Taxonomy" id="936435"/>
    <lineage>
        <taxon>Eukaryota</taxon>
        <taxon>Fungi</taxon>
        <taxon>Dikarya</taxon>
        <taxon>Basidiomycota</taxon>
        <taxon>Agaricomycotina</taxon>
        <taxon>Agaricomycetes</taxon>
        <taxon>Agaricomycetidae</taxon>
        <taxon>Boletales</taxon>
        <taxon>Coniophorineae</taxon>
        <taxon>Serpulaceae</taxon>
        <taxon>Serpula</taxon>
    </lineage>
</organism>
<reference evidence="2" key="1">
    <citation type="journal article" date="2011" name="Science">
        <title>The plant cell wall-decomposing machinery underlies the functional diversity of forest fungi.</title>
        <authorList>
            <person name="Eastwood D.C."/>
            <person name="Floudas D."/>
            <person name="Binder M."/>
            <person name="Majcherczyk A."/>
            <person name="Schneider P."/>
            <person name="Aerts A."/>
            <person name="Asiegbu F.O."/>
            <person name="Baker S.E."/>
            <person name="Barry K."/>
            <person name="Bendiksby M."/>
            <person name="Blumentritt M."/>
            <person name="Coutinho P.M."/>
            <person name="Cullen D."/>
            <person name="de Vries R.P."/>
            <person name="Gathman A."/>
            <person name="Goodell B."/>
            <person name="Henrissat B."/>
            <person name="Ihrmark K."/>
            <person name="Kauserud H."/>
            <person name="Kohler A."/>
            <person name="LaButti K."/>
            <person name="Lapidus A."/>
            <person name="Lavin J.L."/>
            <person name="Lee Y.-H."/>
            <person name="Lindquist E."/>
            <person name="Lilly W."/>
            <person name="Lucas S."/>
            <person name="Morin E."/>
            <person name="Murat C."/>
            <person name="Oguiza J.A."/>
            <person name="Park J."/>
            <person name="Pisabarro A.G."/>
            <person name="Riley R."/>
            <person name="Rosling A."/>
            <person name="Salamov A."/>
            <person name="Schmidt O."/>
            <person name="Schmutz J."/>
            <person name="Skrede I."/>
            <person name="Stenlid J."/>
            <person name="Wiebenga A."/>
            <person name="Xie X."/>
            <person name="Kuees U."/>
            <person name="Hibbett D.S."/>
            <person name="Hoffmeister D."/>
            <person name="Hoegberg N."/>
            <person name="Martin F."/>
            <person name="Grigoriev I.V."/>
            <person name="Watkinson S.C."/>
        </authorList>
    </citation>
    <scope>NUCLEOTIDE SEQUENCE [LARGE SCALE GENOMIC DNA]</scope>
    <source>
        <strain evidence="2">strain S7.3</strain>
    </source>
</reference>
<accession>F8PZ75</accession>
<dbReference type="HOGENOM" id="CLU_205603_0_0_1"/>
<feature type="non-terminal residue" evidence="1">
    <location>
        <position position="1"/>
    </location>
</feature>
<dbReference type="AlphaFoldDB" id="F8PZ75"/>
<evidence type="ECO:0000313" key="1">
    <source>
        <dbReference type="EMBL" id="EGN99188.1"/>
    </source>
</evidence>
<proteinExistence type="predicted"/>
<dbReference type="EMBL" id="GL945480">
    <property type="protein sequence ID" value="EGN99188.1"/>
    <property type="molecule type" value="Genomic_DNA"/>
</dbReference>